<keyword evidence="4" id="KW-0597">Phosphoprotein</keyword>
<feature type="domain" description="Histidine kinase" evidence="11">
    <location>
        <begin position="227"/>
        <end position="437"/>
    </location>
</feature>
<evidence type="ECO:0000256" key="3">
    <source>
        <dbReference type="ARBA" id="ARBA00012438"/>
    </source>
</evidence>
<dbReference type="InterPro" id="IPR003594">
    <property type="entry name" value="HATPase_dom"/>
</dbReference>
<evidence type="ECO:0000256" key="8">
    <source>
        <dbReference type="ARBA" id="ARBA00022989"/>
    </source>
</evidence>
<evidence type="ECO:0000313" key="13">
    <source>
        <dbReference type="Proteomes" id="UP000322244"/>
    </source>
</evidence>
<evidence type="ECO:0000256" key="4">
    <source>
        <dbReference type="ARBA" id="ARBA00022553"/>
    </source>
</evidence>
<keyword evidence="10" id="KW-0472">Membrane</keyword>
<dbReference type="CDD" id="cd00075">
    <property type="entry name" value="HATPase"/>
    <property type="match status" value="1"/>
</dbReference>
<evidence type="ECO:0000256" key="6">
    <source>
        <dbReference type="ARBA" id="ARBA00022692"/>
    </source>
</evidence>
<evidence type="ECO:0000256" key="1">
    <source>
        <dbReference type="ARBA" id="ARBA00000085"/>
    </source>
</evidence>
<dbReference type="InterPro" id="IPR050428">
    <property type="entry name" value="TCS_sensor_his_kinase"/>
</dbReference>
<proteinExistence type="predicted"/>
<evidence type="ECO:0000256" key="10">
    <source>
        <dbReference type="ARBA" id="ARBA00023136"/>
    </source>
</evidence>
<comment type="catalytic activity">
    <reaction evidence="1">
        <text>ATP + protein L-histidine = ADP + protein N-phospho-L-histidine.</text>
        <dbReference type="EC" id="2.7.13.3"/>
    </reaction>
</comment>
<evidence type="ECO:0000259" key="11">
    <source>
        <dbReference type="PROSITE" id="PS50109"/>
    </source>
</evidence>
<dbReference type="PANTHER" id="PTHR45436">
    <property type="entry name" value="SENSOR HISTIDINE KINASE YKOH"/>
    <property type="match status" value="1"/>
</dbReference>
<dbReference type="Pfam" id="PF00512">
    <property type="entry name" value="HisKA"/>
    <property type="match status" value="1"/>
</dbReference>
<dbReference type="Proteomes" id="UP000322244">
    <property type="component" value="Unassembled WGS sequence"/>
</dbReference>
<keyword evidence="8" id="KW-1133">Transmembrane helix</keyword>
<dbReference type="RefSeq" id="WP_149432021.1">
    <property type="nucleotide sequence ID" value="NZ_VLNY01000011.1"/>
</dbReference>
<dbReference type="Pfam" id="PF02518">
    <property type="entry name" value="HATPase_c"/>
    <property type="match status" value="1"/>
</dbReference>
<dbReference type="Gene3D" id="1.10.287.130">
    <property type="match status" value="1"/>
</dbReference>
<dbReference type="SMART" id="SM00387">
    <property type="entry name" value="HATPase_c"/>
    <property type="match status" value="1"/>
</dbReference>
<evidence type="ECO:0000313" key="12">
    <source>
        <dbReference type="EMBL" id="KAA0021188.1"/>
    </source>
</evidence>
<dbReference type="SUPFAM" id="SSF55874">
    <property type="entry name" value="ATPase domain of HSP90 chaperone/DNA topoisomerase II/histidine kinase"/>
    <property type="match status" value="1"/>
</dbReference>
<reference evidence="12 13" key="1">
    <citation type="submission" date="2019-07" db="EMBL/GenBank/DDBJ databases">
        <title>Rhodococcus cavernicolus sp. nov., isolated from a cave.</title>
        <authorList>
            <person name="Lee S.D."/>
        </authorList>
    </citation>
    <scope>NUCLEOTIDE SEQUENCE [LARGE SCALE GENOMIC DNA]</scope>
    <source>
        <strain evidence="12 13">C1-24</strain>
    </source>
</reference>
<dbReference type="PRINTS" id="PR00344">
    <property type="entry name" value="BCTRLSENSOR"/>
</dbReference>
<comment type="subcellular location">
    <subcellularLocation>
        <location evidence="2">Cell membrane</location>
    </subcellularLocation>
</comment>
<dbReference type="AlphaFoldDB" id="A0A5A7S4T7"/>
<dbReference type="SUPFAM" id="SSF47384">
    <property type="entry name" value="Homodimeric domain of signal transducing histidine kinase"/>
    <property type="match status" value="1"/>
</dbReference>
<comment type="caution">
    <text evidence="12">The sequence shown here is derived from an EMBL/GenBank/DDBJ whole genome shotgun (WGS) entry which is preliminary data.</text>
</comment>
<dbReference type="PROSITE" id="PS50109">
    <property type="entry name" value="HIS_KIN"/>
    <property type="match status" value="1"/>
</dbReference>
<dbReference type="EC" id="2.7.13.3" evidence="3"/>
<dbReference type="PANTHER" id="PTHR45436:SF5">
    <property type="entry name" value="SENSOR HISTIDINE KINASE TRCS"/>
    <property type="match status" value="1"/>
</dbReference>
<dbReference type="SMART" id="SM00388">
    <property type="entry name" value="HisKA"/>
    <property type="match status" value="1"/>
</dbReference>
<dbReference type="GO" id="GO:0005886">
    <property type="term" value="C:plasma membrane"/>
    <property type="evidence" value="ECO:0007669"/>
    <property type="project" value="UniProtKB-SubCell"/>
</dbReference>
<dbReference type="InterPro" id="IPR005467">
    <property type="entry name" value="His_kinase_dom"/>
</dbReference>
<dbReference type="CDD" id="cd00082">
    <property type="entry name" value="HisKA"/>
    <property type="match status" value="1"/>
</dbReference>
<evidence type="ECO:0000256" key="7">
    <source>
        <dbReference type="ARBA" id="ARBA00022777"/>
    </source>
</evidence>
<dbReference type="InterPro" id="IPR004358">
    <property type="entry name" value="Sig_transdc_His_kin-like_C"/>
</dbReference>
<keyword evidence="7 12" id="KW-0418">Kinase</keyword>
<dbReference type="InterPro" id="IPR003661">
    <property type="entry name" value="HisK_dim/P_dom"/>
</dbReference>
<evidence type="ECO:0000256" key="9">
    <source>
        <dbReference type="ARBA" id="ARBA00023012"/>
    </source>
</evidence>
<dbReference type="EMBL" id="VLNY01000011">
    <property type="protein sequence ID" value="KAA0021188.1"/>
    <property type="molecule type" value="Genomic_DNA"/>
</dbReference>
<keyword evidence="13" id="KW-1185">Reference proteome</keyword>
<dbReference type="Gene3D" id="3.30.565.10">
    <property type="entry name" value="Histidine kinase-like ATPase, C-terminal domain"/>
    <property type="match status" value="1"/>
</dbReference>
<gene>
    <name evidence="12" type="ORF">FOY51_19955</name>
</gene>
<name>A0A5A7S4T7_9NOCA</name>
<keyword evidence="6" id="KW-0812">Transmembrane</keyword>
<accession>A0A5A7S4T7</accession>
<keyword evidence="9" id="KW-0902">Two-component regulatory system</keyword>
<evidence type="ECO:0000256" key="2">
    <source>
        <dbReference type="ARBA" id="ARBA00004236"/>
    </source>
</evidence>
<dbReference type="GO" id="GO:0000155">
    <property type="term" value="F:phosphorelay sensor kinase activity"/>
    <property type="evidence" value="ECO:0007669"/>
    <property type="project" value="InterPro"/>
</dbReference>
<organism evidence="12 13">
    <name type="scientific">Antrihabitans cavernicola</name>
    <dbReference type="NCBI Taxonomy" id="2495913"/>
    <lineage>
        <taxon>Bacteria</taxon>
        <taxon>Bacillati</taxon>
        <taxon>Actinomycetota</taxon>
        <taxon>Actinomycetes</taxon>
        <taxon>Mycobacteriales</taxon>
        <taxon>Nocardiaceae</taxon>
        <taxon>Antrihabitans</taxon>
    </lineage>
</organism>
<keyword evidence="5" id="KW-0808">Transferase</keyword>
<dbReference type="OrthoDB" id="5241347at2"/>
<evidence type="ECO:0000256" key="5">
    <source>
        <dbReference type="ARBA" id="ARBA00022679"/>
    </source>
</evidence>
<dbReference type="InterPro" id="IPR036097">
    <property type="entry name" value="HisK_dim/P_sf"/>
</dbReference>
<sequence>MKRSYSLRARVAAATALGATIIVVILGFLVAQAIERNNLREIDQRLETAAPLAVFDTGLAVNVLSTLGDSTPFALTVRTNGNVDASTPTELPAVAGGSHSVKVQGIPYRTYTIVDAKNPDKATTLALPAASAAEQTSKQQRQVVGAGVLAVAAAAGLGWLLGGRAVRPIVQLTRRISEPTPAPLTTVSGVREAEELGVAINVMLQRVADAQADTTAALTTARDFSAVSAHELRTPLTAMRTDIEVLRTVDLDAAQRAEILDDMQRTQGRVEATLTALERLASGELAAAKDHVPTDVVELCDLAANDARRHFPGLDVRVESDPTLVITGLPAGLRLAVDNALSNAFRHGAARNAVVSAHRDGKGRVTIAVDDDGSGIPADERSAVFERFYRGTTAARGGSGLGLALVAQQAQLHGGSARFEDSALGGVRLVIEFPAATLS</sequence>
<dbReference type="InterPro" id="IPR036890">
    <property type="entry name" value="HATPase_C_sf"/>
</dbReference>
<protein>
    <recommendedName>
        <fullName evidence="3">histidine kinase</fullName>
        <ecNumber evidence="3">2.7.13.3</ecNumber>
    </recommendedName>
</protein>